<accession>A0A2W5TD91</accession>
<gene>
    <name evidence="1" type="ORF">DI536_14945</name>
</gene>
<proteinExistence type="predicted"/>
<comment type="caution">
    <text evidence="1">The sequence shown here is derived from an EMBL/GenBank/DDBJ whole genome shotgun (WGS) entry which is preliminary data.</text>
</comment>
<evidence type="ECO:0000313" key="2">
    <source>
        <dbReference type="Proteomes" id="UP000249061"/>
    </source>
</evidence>
<sequence>MTFDLDGKKVGEATKVPNGGLDGLVLLGDEVLVSSWGEKAVFRGRVGGEFKKVFGELEAPADLGFDSKRNRLLVPRFQEHRVEAWDVK</sequence>
<dbReference type="Proteomes" id="UP000249061">
    <property type="component" value="Unassembled WGS sequence"/>
</dbReference>
<reference evidence="1 2" key="1">
    <citation type="submission" date="2017-08" db="EMBL/GenBank/DDBJ databases">
        <title>Infants hospitalized years apart are colonized by the same room-sourced microbial strains.</title>
        <authorList>
            <person name="Brooks B."/>
            <person name="Olm M.R."/>
            <person name="Firek B.A."/>
            <person name="Baker R."/>
            <person name="Thomas B.C."/>
            <person name="Morowitz M.J."/>
            <person name="Banfield J.F."/>
        </authorList>
    </citation>
    <scope>NUCLEOTIDE SEQUENCE [LARGE SCALE GENOMIC DNA]</scope>
    <source>
        <strain evidence="1">S2_003_000_R2_14</strain>
    </source>
</reference>
<dbReference type="SUPFAM" id="SSF63825">
    <property type="entry name" value="YWTD domain"/>
    <property type="match status" value="1"/>
</dbReference>
<dbReference type="EMBL" id="QFQP01000011">
    <property type="protein sequence ID" value="PZR12852.1"/>
    <property type="molecule type" value="Genomic_DNA"/>
</dbReference>
<organism evidence="1 2">
    <name type="scientific">Archangium gephyra</name>
    <dbReference type="NCBI Taxonomy" id="48"/>
    <lineage>
        <taxon>Bacteria</taxon>
        <taxon>Pseudomonadati</taxon>
        <taxon>Myxococcota</taxon>
        <taxon>Myxococcia</taxon>
        <taxon>Myxococcales</taxon>
        <taxon>Cystobacterineae</taxon>
        <taxon>Archangiaceae</taxon>
        <taxon>Archangium</taxon>
    </lineage>
</organism>
<evidence type="ECO:0000313" key="1">
    <source>
        <dbReference type="EMBL" id="PZR12852.1"/>
    </source>
</evidence>
<dbReference type="AlphaFoldDB" id="A0A2W5TD91"/>
<protein>
    <submittedName>
        <fullName evidence="1">Uncharacterized protein</fullName>
    </submittedName>
</protein>
<name>A0A2W5TD91_9BACT</name>